<dbReference type="InterPro" id="IPR036851">
    <property type="entry name" value="Chloroperoxidase-like_sf"/>
</dbReference>
<accession>A0A8H5ZYZ5</accession>
<evidence type="ECO:0000313" key="12">
    <source>
        <dbReference type="Proteomes" id="UP000541154"/>
    </source>
</evidence>
<dbReference type="Pfam" id="PF01328">
    <property type="entry name" value="Peroxidase_2"/>
    <property type="match status" value="1"/>
</dbReference>
<dbReference type="InterPro" id="IPR000028">
    <property type="entry name" value="Chloroperoxidase"/>
</dbReference>
<evidence type="ECO:0000256" key="8">
    <source>
        <dbReference type="SAM" id="MobiDB-lite"/>
    </source>
</evidence>
<dbReference type="Proteomes" id="UP000541154">
    <property type="component" value="Unassembled WGS sequence"/>
</dbReference>
<evidence type="ECO:0000313" key="10">
    <source>
        <dbReference type="EMBL" id="KAE8387168.1"/>
    </source>
</evidence>
<keyword evidence="2 10" id="KW-0575">Peroxidase</keyword>
<protein>
    <submittedName>
        <fullName evidence="10">Chloroperoxidase</fullName>
    </submittedName>
</protein>
<dbReference type="AlphaFoldDB" id="A0A5N6FEI5"/>
<evidence type="ECO:0000256" key="5">
    <source>
        <dbReference type="ARBA" id="ARBA00023002"/>
    </source>
</evidence>
<dbReference type="PANTHER" id="PTHR33577">
    <property type="entry name" value="STERIGMATOCYSTIN BIOSYNTHESIS PEROXIDASE STCC-RELATED"/>
    <property type="match status" value="1"/>
</dbReference>
<evidence type="ECO:0000256" key="3">
    <source>
        <dbReference type="ARBA" id="ARBA00022617"/>
    </source>
</evidence>
<evidence type="ECO:0000256" key="6">
    <source>
        <dbReference type="ARBA" id="ARBA00023004"/>
    </source>
</evidence>
<dbReference type="SUPFAM" id="SSF47571">
    <property type="entry name" value="Cloroperoxidase"/>
    <property type="match status" value="1"/>
</dbReference>
<keyword evidence="4" id="KW-0479">Metal-binding</keyword>
<gene>
    <name evidence="10" type="ORF">BDV23DRAFT_131411</name>
    <name evidence="11" type="ORF">ETB97_005503</name>
</gene>
<keyword evidence="6" id="KW-0408">Iron</keyword>
<dbReference type="EMBL" id="SPNV01000246">
    <property type="protein sequence ID" value="KAF5857646.1"/>
    <property type="molecule type" value="Genomic_DNA"/>
</dbReference>
<dbReference type="Proteomes" id="UP000326877">
    <property type="component" value="Unassembled WGS sequence"/>
</dbReference>
<feature type="domain" description="Heme haloperoxidase family profile" evidence="9">
    <location>
        <begin position="9"/>
        <end position="238"/>
    </location>
</feature>
<dbReference type="Gene3D" id="1.10.489.10">
    <property type="entry name" value="Chloroperoxidase-like"/>
    <property type="match status" value="1"/>
</dbReference>
<keyword evidence="12" id="KW-1185">Reference proteome</keyword>
<dbReference type="OrthoDB" id="407298at2759"/>
<dbReference type="PANTHER" id="PTHR33577:SF9">
    <property type="entry name" value="PEROXIDASE STCC"/>
    <property type="match status" value="1"/>
</dbReference>
<reference evidence="10" key="2">
    <citation type="submission" date="2019-04" db="EMBL/GenBank/DDBJ databases">
        <title>Friends and foes A comparative genomics studyof 23 Aspergillus species from section Flavi.</title>
        <authorList>
            <consortium name="DOE Joint Genome Institute"/>
            <person name="Kjaerbolling I."/>
            <person name="Vesth T."/>
            <person name="Frisvad J.C."/>
            <person name="Nybo J.L."/>
            <person name="Theobald S."/>
            <person name="Kildgaard S."/>
            <person name="Isbrandt T."/>
            <person name="Kuo A."/>
            <person name="Sato A."/>
            <person name="Lyhne E.K."/>
            <person name="Kogle M.E."/>
            <person name="Wiebenga A."/>
            <person name="Kun R.S."/>
            <person name="Lubbers R.J."/>
            <person name="Makela M.R."/>
            <person name="Barry K."/>
            <person name="Chovatia M."/>
            <person name="Clum A."/>
            <person name="Daum C."/>
            <person name="Haridas S."/>
            <person name="He G."/>
            <person name="LaButti K."/>
            <person name="Lipzen A."/>
            <person name="Mondo S."/>
            <person name="Riley R."/>
            <person name="Salamov A."/>
            <person name="Simmons B.A."/>
            <person name="Magnuson J.K."/>
            <person name="Henrissat B."/>
            <person name="Mortensen U.H."/>
            <person name="Larsen T.O."/>
            <person name="Devries R.P."/>
            <person name="Grigoriev I.V."/>
            <person name="Machida M."/>
            <person name="Baker S.E."/>
            <person name="Andersen M.R."/>
        </authorList>
    </citation>
    <scope>NUCLEOTIDE SEQUENCE [LARGE SCALE GENOMIC DNA]</scope>
    <source>
        <strain evidence="10">IBT 14317</strain>
    </source>
</reference>
<accession>A0A5N7C004</accession>
<evidence type="ECO:0000256" key="1">
    <source>
        <dbReference type="ARBA" id="ARBA00001970"/>
    </source>
</evidence>
<dbReference type="EMBL" id="ML735298">
    <property type="protein sequence ID" value="KAE8387168.1"/>
    <property type="molecule type" value="Genomic_DNA"/>
</dbReference>
<keyword evidence="5" id="KW-0560">Oxidoreductase</keyword>
<dbReference type="GO" id="GO:0004601">
    <property type="term" value="F:peroxidase activity"/>
    <property type="evidence" value="ECO:0007669"/>
    <property type="project" value="UniProtKB-KW"/>
</dbReference>
<sequence>MSTENQTLPKGQYHRGGPDDLRSPCPIVNSLANHGLIARDGRNITASSLKAALSQIGLGFDTAGGLVKIAFQDHIDPPAGEPPSTPNFGLRDANQVNEDGEAVLNLDQLGRPHAIEHDVSVTRQDRALGDYVHLNPDLYQRFLQSSGNGSSFSIPDVGKYRKKRFDEQKRENPELGLNKRMHYIACAEMGGIMCVFGKGALYHVPKEYMEAVFGEERLPYEEGWRPRWTKVFLPEAGVVTLGISHYAWPF</sequence>
<keyword evidence="3" id="KW-0349">Heme</keyword>
<name>A0A5N6FEI5_PETAA</name>
<accession>A0A5N6FEI5</accession>
<dbReference type="OMA" id="AFANPIF"/>
<evidence type="ECO:0000313" key="11">
    <source>
        <dbReference type="EMBL" id="KAF5857646.1"/>
    </source>
</evidence>
<reference evidence="11 12" key="1">
    <citation type="submission" date="2019-04" db="EMBL/GenBank/DDBJ databases">
        <title>Aspergillus burnettii sp. nov., novel species from soil in southeast Queensland.</title>
        <authorList>
            <person name="Gilchrist C.L.M."/>
            <person name="Pitt J.I."/>
            <person name="Lange L."/>
            <person name="Lacey H.J."/>
            <person name="Vuong D."/>
            <person name="Midgley D.J."/>
            <person name="Greenfield P."/>
            <person name="Bradbury M."/>
            <person name="Lacey E."/>
            <person name="Busk P.K."/>
            <person name="Pilgaard B."/>
            <person name="Chooi Y.H."/>
            <person name="Piggott A.M."/>
        </authorList>
    </citation>
    <scope>NUCLEOTIDE SEQUENCE [LARGE SCALE GENOMIC DNA]</scope>
    <source>
        <strain evidence="11 12">FRR 5400</strain>
    </source>
</reference>
<evidence type="ECO:0000256" key="7">
    <source>
        <dbReference type="ARBA" id="ARBA00025795"/>
    </source>
</evidence>
<evidence type="ECO:0000259" key="9">
    <source>
        <dbReference type="PROSITE" id="PS51405"/>
    </source>
</evidence>
<feature type="region of interest" description="Disordered" evidence="8">
    <location>
        <begin position="1"/>
        <end position="22"/>
    </location>
</feature>
<proteinExistence type="inferred from homology"/>
<evidence type="ECO:0000256" key="2">
    <source>
        <dbReference type="ARBA" id="ARBA00022559"/>
    </source>
</evidence>
<comment type="similarity">
    <text evidence="7">Belongs to the chloroperoxidase family.</text>
</comment>
<dbReference type="GO" id="GO:0046872">
    <property type="term" value="F:metal ion binding"/>
    <property type="evidence" value="ECO:0007669"/>
    <property type="project" value="UniProtKB-KW"/>
</dbReference>
<organism evidence="10">
    <name type="scientific">Petromyces alliaceus</name>
    <name type="common">Aspergillus alliaceus</name>
    <dbReference type="NCBI Taxonomy" id="209559"/>
    <lineage>
        <taxon>Eukaryota</taxon>
        <taxon>Fungi</taxon>
        <taxon>Dikarya</taxon>
        <taxon>Ascomycota</taxon>
        <taxon>Pezizomycotina</taxon>
        <taxon>Eurotiomycetes</taxon>
        <taxon>Eurotiomycetidae</taxon>
        <taxon>Eurotiales</taxon>
        <taxon>Aspergillaceae</taxon>
        <taxon>Aspergillus</taxon>
        <taxon>Aspergillus subgen. Circumdati</taxon>
    </lineage>
</organism>
<evidence type="ECO:0000256" key="4">
    <source>
        <dbReference type="ARBA" id="ARBA00022723"/>
    </source>
</evidence>
<comment type="cofactor">
    <cofactor evidence="1">
        <name>heme b</name>
        <dbReference type="ChEBI" id="CHEBI:60344"/>
    </cofactor>
</comment>
<dbReference type="PROSITE" id="PS51405">
    <property type="entry name" value="HEME_HALOPEROXIDASE"/>
    <property type="match status" value="1"/>
</dbReference>